<sequence>MNRVDRNQLVIDNLPLVGYLVSETWAKARHLSRDDLASAGALALITSADAYNADLGVPFGAFARRRIVGAFADEMRSNDWATRMARRRIKETRAVQQTLAGALGRAASVDEVAAALGVDRETAIAGLSDSERTVSTLDDATAEFLVSATELPGDSLLSAERLAYLHAAIAALPERMRLIVQQVYFDDRSVKEIAAELGITHSAVSQQRTEAIRLLRDGLGTHYADDAEVEYVPESRIAPARRSAYLARLADQAMLGLATASGVAYAAGSTDLSDSLDSAGSAGSETREVFSVNG</sequence>
<dbReference type="Gene3D" id="1.10.1740.10">
    <property type="match status" value="1"/>
</dbReference>
<evidence type="ECO:0000313" key="8">
    <source>
        <dbReference type="EMBL" id="TFC98612.1"/>
    </source>
</evidence>
<feature type="region of interest" description="Disordered" evidence="5">
    <location>
        <begin position="274"/>
        <end position="294"/>
    </location>
</feature>
<dbReference type="SUPFAM" id="SSF88659">
    <property type="entry name" value="Sigma3 and sigma4 domains of RNA polymerase sigma factors"/>
    <property type="match status" value="1"/>
</dbReference>
<keyword evidence="4" id="KW-0804">Transcription</keyword>
<dbReference type="Pfam" id="PF04542">
    <property type="entry name" value="Sigma70_r2"/>
    <property type="match status" value="1"/>
</dbReference>
<dbReference type="Pfam" id="PF04545">
    <property type="entry name" value="Sigma70_r4"/>
    <property type="match status" value="1"/>
</dbReference>
<evidence type="ECO:0000313" key="9">
    <source>
        <dbReference type="Proteomes" id="UP000297853"/>
    </source>
</evidence>
<evidence type="ECO:0000256" key="2">
    <source>
        <dbReference type="ARBA" id="ARBA00023082"/>
    </source>
</evidence>
<dbReference type="EMBL" id="SOGQ01000051">
    <property type="protein sequence ID" value="TFC98612.1"/>
    <property type="molecule type" value="Genomic_DNA"/>
</dbReference>
<dbReference type="InterPro" id="IPR013324">
    <property type="entry name" value="RNA_pol_sigma_r3/r4-like"/>
</dbReference>
<proteinExistence type="predicted"/>
<dbReference type="InterPro" id="IPR013325">
    <property type="entry name" value="RNA_pol_sigma_r2"/>
</dbReference>
<dbReference type="Gene3D" id="1.20.140.160">
    <property type="match status" value="1"/>
</dbReference>
<evidence type="ECO:0000256" key="5">
    <source>
        <dbReference type="SAM" id="MobiDB-lite"/>
    </source>
</evidence>
<dbReference type="PANTHER" id="PTHR30385">
    <property type="entry name" value="SIGMA FACTOR F FLAGELLAR"/>
    <property type="match status" value="1"/>
</dbReference>
<dbReference type="InterPro" id="IPR007630">
    <property type="entry name" value="RNA_pol_sigma70_r4"/>
</dbReference>
<keyword evidence="9" id="KW-1185">Reference proteome</keyword>
<keyword evidence="3" id="KW-0238">DNA-binding</keyword>
<evidence type="ECO:0000259" key="6">
    <source>
        <dbReference type="Pfam" id="PF04542"/>
    </source>
</evidence>
<accession>A0ABY2J109</accession>
<dbReference type="CDD" id="cd06171">
    <property type="entry name" value="Sigma70_r4"/>
    <property type="match status" value="1"/>
</dbReference>
<evidence type="ECO:0000256" key="4">
    <source>
        <dbReference type="ARBA" id="ARBA00023163"/>
    </source>
</evidence>
<dbReference type="InterPro" id="IPR007627">
    <property type="entry name" value="RNA_pol_sigma70_r2"/>
</dbReference>
<organism evidence="8 9">
    <name type="scientific">Cryobacterium sinapicolor</name>
    <dbReference type="NCBI Taxonomy" id="1259236"/>
    <lineage>
        <taxon>Bacteria</taxon>
        <taxon>Bacillati</taxon>
        <taxon>Actinomycetota</taxon>
        <taxon>Actinomycetes</taxon>
        <taxon>Micrococcales</taxon>
        <taxon>Microbacteriaceae</taxon>
        <taxon>Cryobacterium</taxon>
    </lineage>
</organism>
<keyword evidence="1" id="KW-0805">Transcription regulation</keyword>
<dbReference type="NCBIfam" id="TIGR02937">
    <property type="entry name" value="sigma70-ECF"/>
    <property type="match status" value="1"/>
</dbReference>
<dbReference type="SUPFAM" id="SSF88946">
    <property type="entry name" value="Sigma2 domain of RNA polymerase sigma factors"/>
    <property type="match status" value="1"/>
</dbReference>
<evidence type="ECO:0000256" key="1">
    <source>
        <dbReference type="ARBA" id="ARBA00023015"/>
    </source>
</evidence>
<protein>
    <submittedName>
        <fullName evidence="8">Sigma-70 family RNA polymerase sigma factor</fullName>
    </submittedName>
</protein>
<dbReference type="InterPro" id="IPR014284">
    <property type="entry name" value="RNA_pol_sigma-70_dom"/>
</dbReference>
<dbReference type="Proteomes" id="UP000297853">
    <property type="component" value="Unassembled WGS sequence"/>
</dbReference>
<feature type="domain" description="RNA polymerase sigma-70 region 2" evidence="6">
    <location>
        <begin position="14"/>
        <end position="80"/>
    </location>
</feature>
<evidence type="ECO:0000256" key="3">
    <source>
        <dbReference type="ARBA" id="ARBA00023125"/>
    </source>
</evidence>
<feature type="compositionally biased region" description="Low complexity" evidence="5">
    <location>
        <begin position="274"/>
        <end position="284"/>
    </location>
</feature>
<reference evidence="8 9" key="1">
    <citation type="submission" date="2019-03" db="EMBL/GenBank/DDBJ databases">
        <title>Genomics of glacier-inhabiting Cryobacterium strains.</title>
        <authorList>
            <person name="Liu Q."/>
            <person name="Xin Y.-H."/>
        </authorList>
    </citation>
    <scope>NUCLEOTIDE SEQUENCE [LARGE SCALE GENOMIC DNA]</scope>
    <source>
        <strain evidence="8 9">TMT1-23-1</strain>
    </source>
</reference>
<dbReference type="RefSeq" id="WP_134430682.1">
    <property type="nucleotide sequence ID" value="NZ_SOGQ01000051.1"/>
</dbReference>
<keyword evidence="2" id="KW-0731">Sigma factor</keyword>
<gene>
    <name evidence="8" type="ORF">E3T28_10455</name>
</gene>
<comment type="caution">
    <text evidence="8">The sequence shown here is derived from an EMBL/GenBank/DDBJ whole genome shotgun (WGS) entry which is preliminary data.</text>
</comment>
<evidence type="ECO:0000259" key="7">
    <source>
        <dbReference type="Pfam" id="PF04545"/>
    </source>
</evidence>
<name>A0ABY2J109_9MICO</name>
<feature type="domain" description="RNA polymerase sigma-70 region 4" evidence="7">
    <location>
        <begin position="168"/>
        <end position="216"/>
    </location>
</feature>